<evidence type="ECO:0000256" key="10">
    <source>
        <dbReference type="SAM" id="MobiDB-lite"/>
    </source>
</evidence>
<dbReference type="SUPFAM" id="SSF47473">
    <property type="entry name" value="EF-hand"/>
    <property type="match status" value="2"/>
</dbReference>
<organism evidence="12 13">
    <name type="scientific">Canis lupus familiaris</name>
    <name type="common">Dog</name>
    <name type="synonym">Canis familiaris</name>
    <dbReference type="NCBI Taxonomy" id="9615"/>
    <lineage>
        <taxon>Eukaryota</taxon>
        <taxon>Metazoa</taxon>
        <taxon>Chordata</taxon>
        <taxon>Craniata</taxon>
        <taxon>Vertebrata</taxon>
        <taxon>Euteleostomi</taxon>
        <taxon>Mammalia</taxon>
        <taxon>Eutheria</taxon>
        <taxon>Laurasiatheria</taxon>
        <taxon>Carnivora</taxon>
        <taxon>Caniformia</taxon>
        <taxon>Canidae</taxon>
        <taxon>Canis</taxon>
    </lineage>
</organism>
<proteinExistence type="inferred from homology"/>
<dbReference type="FunFam" id="1.10.238.10:FF:000108">
    <property type="entry name" value="Calbindin 1"/>
    <property type="match status" value="1"/>
</dbReference>
<evidence type="ECO:0000259" key="11">
    <source>
        <dbReference type="PROSITE" id="PS50222"/>
    </source>
</evidence>
<dbReference type="PANTHER" id="PTHR19972">
    <property type="entry name" value="CALBINDIN"/>
    <property type="match status" value="1"/>
</dbReference>
<comment type="similarity">
    <text evidence="1">Belongs to the calbindin family.</text>
</comment>
<evidence type="ECO:0000256" key="8">
    <source>
        <dbReference type="ARBA" id="ARBA00022990"/>
    </source>
</evidence>
<evidence type="ECO:0000313" key="12">
    <source>
        <dbReference type="Ensembl" id="ENSCAFP00030039717.1"/>
    </source>
</evidence>
<dbReference type="InterPro" id="IPR029634">
    <property type="entry name" value="Calbindin_six-EFh_dom"/>
</dbReference>
<dbReference type="PROSITE" id="PS50222">
    <property type="entry name" value="EF_HAND_2"/>
    <property type="match status" value="4"/>
</dbReference>
<accession>A0A8C0PTG6</accession>
<dbReference type="InterPro" id="IPR011992">
    <property type="entry name" value="EF-hand-dom_pair"/>
</dbReference>
<dbReference type="GO" id="GO:0055074">
    <property type="term" value="P:calcium ion homeostasis"/>
    <property type="evidence" value="ECO:0007669"/>
    <property type="project" value="InterPro"/>
</dbReference>
<feature type="region of interest" description="Disordered" evidence="10">
    <location>
        <begin position="52"/>
        <end position="78"/>
    </location>
</feature>
<evidence type="ECO:0000256" key="1">
    <source>
        <dbReference type="ARBA" id="ARBA00007217"/>
    </source>
</evidence>
<keyword evidence="4" id="KW-0479">Metal-binding</keyword>
<dbReference type="GO" id="GO:0030424">
    <property type="term" value="C:axon"/>
    <property type="evidence" value="ECO:0007669"/>
    <property type="project" value="UniProtKB-ARBA"/>
</dbReference>
<dbReference type="Pfam" id="PF13499">
    <property type="entry name" value="EF-hand_7"/>
    <property type="match status" value="1"/>
</dbReference>
<keyword evidence="5" id="KW-0677">Repeat</keyword>
<feature type="domain" description="EF-hand" evidence="11">
    <location>
        <begin position="129"/>
        <end position="164"/>
    </location>
</feature>
<feature type="region of interest" description="Disordered" evidence="10">
    <location>
        <begin position="1"/>
        <end position="27"/>
    </location>
</feature>
<dbReference type="Ensembl" id="ENSCAFT00030045476.1">
    <property type="protein sequence ID" value="ENSCAFP00030039717.1"/>
    <property type="gene ID" value="ENSCAFG00030024702.1"/>
</dbReference>
<dbReference type="Pfam" id="PF00036">
    <property type="entry name" value="EF-hand_1"/>
    <property type="match status" value="1"/>
</dbReference>
<protein>
    <recommendedName>
        <fullName evidence="3">Calbindin</fullName>
    </recommendedName>
</protein>
<dbReference type="GO" id="GO:0005499">
    <property type="term" value="F:vitamin D binding"/>
    <property type="evidence" value="ECO:0007669"/>
    <property type="project" value="UniProtKB-KW"/>
</dbReference>
<dbReference type="Proteomes" id="UP000694429">
    <property type="component" value="Chromosome 29"/>
</dbReference>
<reference evidence="12" key="1">
    <citation type="submission" date="2019-03" db="EMBL/GenBank/DDBJ databases">
        <authorList>
            <person name="Warren W.C."/>
            <person name="Johnson G.S."/>
        </authorList>
    </citation>
    <scope>NUCLEOTIDE SEQUENCE [LARGE SCALE GENOMIC DNA]</scope>
    <source>
        <strain evidence="12">Basenji</strain>
    </source>
</reference>
<dbReference type="InterPro" id="IPR018247">
    <property type="entry name" value="EF_Hand_1_Ca_BS"/>
</dbReference>
<reference evidence="12" key="2">
    <citation type="submission" date="2025-08" db="UniProtKB">
        <authorList>
            <consortium name="Ensembl"/>
        </authorList>
    </citation>
    <scope>IDENTIFICATION</scope>
</reference>
<keyword evidence="6" id="KW-0106">Calcium</keyword>
<feature type="compositionally biased region" description="Basic and acidic residues" evidence="10">
    <location>
        <begin position="52"/>
        <end position="61"/>
    </location>
</feature>
<dbReference type="Gene3D" id="1.10.238.10">
    <property type="entry name" value="EF-hand"/>
    <property type="match status" value="3"/>
</dbReference>
<dbReference type="GO" id="GO:0005509">
    <property type="term" value="F:calcium ion binding"/>
    <property type="evidence" value="ECO:0007669"/>
    <property type="project" value="InterPro"/>
</dbReference>
<dbReference type="InterPro" id="IPR051001">
    <property type="entry name" value="Calbindin_Ca-bind"/>
</dbReference>
<evidence type="ECO:0000256" key="3">
    <source>
        <dbReference type="ARBA" id="ARBA00018599"/>
    </source>
</evidence>
<evidence type="ECO:0000256" key="7">
    <source>
        <dbReference type="ARBA" id="ARBA00022897"/>
    </source>
</evidence>
<dbReference type="FunFam" id="1.10.238.10:FF:000147">
    <property type="entry name" value="Calbindin 1"/>
    <property type="match status" value="1"/>
</dbReference>
<dbReference type="AlphaFoldDB" id="A0A8C0PTG6"/>
<dbReference type="PROSITE" id="PS00018">
    <property type="entry name" value="EF_HAND_1"/>
    <property type="match status" value="4"/>
</dbReference>
<name>A0A8C0PTG6_CANLF</name>
<evidence type="ECO:0000313" key="13">
    <source>
        <dbReference type="Proteomes" id="UP000694429"/>
    </source>
</evidence>
<evidence type="ECO:0000256" key="9">
    <source>
        <dbReference type="ARBA" id="ARBA00025400"/>
    </source>
</evidence>
<comment type="subunit">
    <text evidence="2">Interacts with RANBP9.</text>
</comment>
<feature type="domain" description="EF-hand" evidence="11">
    <location>
        <begin position="216"/>
        <end position="251"/>
    </location>
</feature>
<dbReference type="FunFam" id="1.10.238.10:FF:000054">
    <property type="entry name" value="Calbindin 2"/>
    <property type="match status" value="1"/>
</dbReference>
<comment type="function">
    <text evidence="9">Buffers cytosolic calcium. May stimulate a membrane Ca(2+)-ATPase and a 3',5'-cyclic nucleotide phosphodiesterase.</text>
</comment>
<sequence>MGGGGGVCFQPPVSGAEDLPPPAAPYTPKLLLQPAFPGGEERTGRRELEAGMRPGRQEEAWPRPAGRINAGQPGAGCGERTRISTAQHRGQLPAAALPALPALPLAHAHAHSLTLGCTMAQSHLQSSLITASQFFEIWLHFDADGSGYLEGKELQNLIQELQQARKKAGLELSPEMKTFVDQYGQRDDGKIGIVELAHVLPTEENFLLLFRCQQLKSCEEFMKTWRKYDTDHSGFIETEELKNFLKDLLEKANKTVDDTKLAEYTDLMLKLFDSNNDGKLELTEMARLLPVQENFLLKFQGIKMCGKEFNKAFELYDQDGNGYIDENELDALLKDLCEKNKQDLDINNIPTYKKSIMALSDGGKLYRTDLALILCAGDN</sequence>
<dbReference type="SMART" id="SM00054">
    <property type="entry name" value="EFh"/>
    <property type="match status" value="4"/>
</dbReference>
<evidence type="ECO:0000256" key="6">
    <source>
        <dbReference type="ARBA" id="ARBA00022837"/>
    </source>
</evidence>
<keyword evidence="7" id="KW-0848">Vitamin D</keyword>
<feature type="domain" description="EF-hand" evidence="11">
    <location>
        <begin position="260"/>
        <end position="295"/>
    </location>
</feature>
<evidence type="ECO:0000256" key="5">
    <source>
        <dbReference type="ARBA" id="ARBA00022737"/>
    </source>
</evidence>
<evidence type="ECO:0000256" key="4">
    <source>
        <dbReference type="ARBA" id="ARBA00022723"/>
    </source>
</evidence>
<dbReference type="CDD" id="cd16176">
    <property type="entry name" value="EFh_HEF_CB"/>
    <property type="match status" value="1"/>
</dbReference>
<dbReference type="PANTHER" id="PTHR19972:SF14">
    <property type="entry name" value="CALBINDIN"/>
    <property type="match status" value="1"/>
</dbReference>
<feature type="domain" description="EF-hand" evidence="11">
    <location>
        <begin position="304"/>
        <end position="339"/>
    </location>
</feature>
<dbReference type="InterPro" id="IPR002048">
    <property type="entry name" value="EF_hand_dom"/>
</dbReference>
<evidence type="ECO:0000256" key="2">
    <source>
        <dbReference type="ARBA" id="ARBA00011824"/>
    </source>
</evidence>
<keyword evidence="8" id="KW-0007">Acetylation</keyword>